<dbReference type="EMBL" id="JBFXLT010000319">
    <property type="protein sequence ID" value="KAL2801565.1"/>
    <property type="molecule type" value="Genomic_DNA"/>
</dbReference>
<accession>A0ABR4GR64</accession>
<organism evidence="1 2">
    <name type="scientific">Aspergillus granulosus</name>
    <dbReference type="NCBI Taxonomy" id="176169"/>
    <lineage>
        <taxon>Eukaryota</taxon>
        <taxon>Fungi</taxon>
        <taxon>Dikarya</taxon>
        <taxon>Ascomycota</taxon>
        <taxon>Pezizomycotina</taxon>
        <taxon>Eurotiomycetes</taxon>
        <taxon>Eurotiomycetidae</taxon>
        <taxon>Eurotiales</taxon>
        <taxon>Aspergillaceae</taxon>
        <taxon>Aspergillus</taxon>
        <taxon>Aspergillus subgen. Nidulantes</taxon>
    </lineage>
</organism>
<gene>
    <name evidence="1" type="ORF">BJX63DRAFT_442415</name>
</gene>
<evidence type="ECO:0000313" key="2">
    <source>
        <dbReference type="Proteomes" id="UP001610334"/>
    </source>
</evidence>
<sequence length="111" mass="13150">MCLEFCIELLNQKTKVHKYKSLLVCAMAVLDRGEKLWRDPENYLPIISYILKVAWFIEPAVAQVFITQKEISQTKVQKYFQQHINTKTNTLVFITIYYKGFYTSNNIKIIH</sequence>
<name>A0ABR4GR64_9EURO</name>
<dbReference type="Proteomes" id="UP001610334">
    <property type="component" value="Unassembled WGS sequence"/>
</dbReference>
<reference evidence="1 2" key="1">
    <citation type="submission" date="2024-07" db="EMBL/GenBank/DDBJ databases">
        <title>Section-level genome sequencing and comparative genomics of Aspergillus sections Usti and Cavernicolus.</title>
        <authorList>
            <consortium name="Lawrence Berkeley National Laboratory"/>
            <person name="Nybo J.L."/>
            <person name="Vesth T.C."/>
            <person name="Theobald S."/>
            <person name="Frisvad J.C."/>
            <person name="Larsen T.O."/>
            <person name="Kjaerboelling I."/>
            <person name="Rothschild-Mancinelli K."/>
            <person name="Lyhne E.K."/>
            <person name="Kogle M.E."/>
            <person name="Barry K."/>
            <person name="Clum A."/>
            <person name="Na H."/>
            <person name="Ledsgaard L."/>
            <person name="Lin J."/>
            <person name="Lipzen A."/>
            <person name="Kuo A."/>
            <person name="Riley R."/>
            <person name="Mondo S."/>
            <person name="Labutti K."/>
            <person name="Haridas S."/>
            <person name="Pangalinan J."/>
            <person name="Salamov A.A."/>
            <person name="Simmons B.A."/>
            <person name="Magnuson J.K."/>
            <person name="Chen J."/>
            <person name="Drula E."/>
            <person name="Henrissat B."/>
            <person name="Wiebenga A."/>
            <person name="Lubbers R.J."/>
            <person name="Gomes A.C."/>
            <person name="Makela M.R."/>
            <person name="Stajich J."/>
            <person name="Grigoriev I.V."/>
            <person name="Mortensen U.H."/>
            <person name="De Vries R.P."/>
            <person name="Baker S.E."/>
            <person name="Andersen M.R."/>
        </authorList>
    </citation>
    <scope>NUCLEOTIDE SEQUENCE [LARGE SCALE GENOMIC DNA]</scope>
    <source>
        <strain evidence="1 2">CBS 588.65</strain>
    </source>
</reference>
<evidence type="ECO:0000313" key="1">
    <source>
        <dbReference type="EMBL" id="KAL2801565.1"/>
    </source>
</evidence>
<comment type="caution">
    <text evidence="1">The sequence shown here is derived from an EMBL/GenBank/DDBJ whole genome shotgun (WGS) entry which is preliminary data.</text>
</comment>
<proteinExistence type="predicted"/>
<protein>
    <submittedName>
        <fullName evidence="1">Uncharacterized protein</fullName>
    </submittedName>
</protein>
<keyword evidence="2" id="KW-1185">Reference proteome</keyword>